<dbReference type="GO" id="GO:0016020">
    <property type="term" value="C:membrane"/>
    <property type="evidence" value="ECO:0007669"/>
    <property type="project" value="UniProtKB-SubCell"/>
</dbReference>
<comment type="caution">
    <text evidence="9">The sequence shown here is derived from an EMBL/GenBank/DDBJ whole genome shotgun (WGS) entry which is preliminary data.</text>
</comment>
<keyword evidence="10" id="KW-1185">Reference proteome</keyword>
<evidence type="ECO:0000256" key="5">
    <source>
        <dbReference type="ARBA" id="ARBA00023136"/>
    </source>
</evidence>
<evidence type="ECO:0000259" key="8">
    <source>
        <dbReference type="Pfam" id="PF21114"/>
    </source>
</evidence>
<keyword evidence="2" id="KW-0812">Transmembrane</keyword>
<comment type="subcellular location">
    <subcellularLocation>
        <location evidence="1">Membrane</location>
        <topology evidence="1">Single-pass type I membrane protein</topology>
    </subcellularLocation>
</comment>
<evidence type="ECO:0000256" key="4">
    <source>
        <dbReference type="ARBA" id="ARBA00022989"/>
    </source>
</evidence>
<feature type="non-terminal residue" evidence="9">
    <location>
        <position position="1"/>
    </location>
</feature>
<evidence type="ECO:0000256" key="6">
    <source>
        <dbReference type="ARBA" id="ARBA00023157"/>
    </source>
</evidence>
<dbReference type="Pfam" id="PF21114">
    <property type="entry name" value="DDR1-2_DS-like"/>
    <property type="match status" value="1"/>
</dbReference>
<dbReference type="EMBL" id="JAMKFB020000005">
    <property type="protein sequence ID" value="KAL0194039.1"/>
    <property type="molecule type" value="Genomic_DNA"/>
</dbReference>
<name>A0ABD0R6A7_CIRMR</name>
<organism evidence="9 10">
    <name type="scientific">Cirrhinus mrigala</name>
    <name type="common">Mrigala</name>
    <dbReference type="NCBI Taxonomy" id="683832"/>
    <lineage>
        <taxon>Eukaryota</taxon>
        <taxon>Metazoa</taxon>
        <taxon>Chordata</taxon>
        <taxon>Craniata</taxon>
        <taxon>Vertebrata</taxon>
        <taxon>Euteleostomi</taxon>
        <taxon>Actinopterygii</taxon>
        <taxon>Neopterygii</taxon>
        <taxon>Teleostei</taxon>
        <taxon>Ostariophysi</taxon>
        <taxon>Cypriniformes</taxon>
        <taxon>Cyprinidae</taxon>
        <taxon>Labeoninae</taxon>
        <taxon>Labeonini</taxon>
        <taxon>Cirrhinus</taxon>
    </lineage>
</organism>
<dbReference type="Gene3D" id="2.60.120.1190">
    <property type="match status" value="1"/>
</dbReference>
<protein>
    <recommendedName>
        <fullName evidence="8">Discoidin domain-containing protein</fullName>
    </recommendedName>
</protein>
<evidence type="ECO:0000313" key="9">
    <source>
        <dbReference type="EMBL" id="KAL0194039.1"/>
    </source>
</evidence>
<evidence type="ECO:0000256" key="3">
    <source>
        <dbReference type="ARBA" id="ARBA00022729"/>
    </source>
</evidence>
<evidence type="ECO:0000313" key="10">
    <source>
        <dbReference type="Proteomes" id="UP001529510"/>
    </source>
</evidence>
<evidence type="ECO:0000256" key="1">
    <source>
        <dbReference type="ARBA" id="ARBA00004479"/>
    </source>
</evidence>
<gene>
    <name evidence="9" type="ORF">M9458_012335</name>
</gene>
<accession>A0ABD0R6A7</accession>
<evidence type="ECO:0000256" key="2">
    <source>
        <dbReference type="ARBA" id="ARBA00022692"/>
    </source>
</evidence>
<reference evidence="9 10" key="1">
    <citation type="submission" date="2024-05" db="EMBL/GenBank/DDBJ databases">
        <title>Genome sequencing and assembly of Indian major carp, Cirrhinus mrigala (Hamilton, 1822).</title>
        <authorList>
            <person name="Mohindra V."/>
            <person name="Chowdhury L.M."/>
            <person name="Lal K."/>
            <person name="Jena J.K."/>
        </authorList>
    </citation>
    <scope>NUCLEOTIDE SEQUENCE [LARGE SCALE GENOMIC DNA]</scope>
    <source>
        <strain evidence="9">CM1030</strain>
        <tissue evidence="9">Blood</tissue>
    </source>
</reference>
<keyword evidence="3" id="KW-0732">Signal</keyword>
<evidence type="ECO:0000256" key="7">
    <source>
        <dbReference type="ARBA" id="ARBA00023180"/>
    </source>
</evidence>
<proteinExistence type="predicted"/>
<dbReference type="Proteomes" id="UP001529510">
    <property type="component" value="Unassembled WGS sequence"/>
</dbReference>
<keyword evidence="7" id="KW-0325">Glycoprotein</keyword>
<feature type="domain" description="Discoidin" evidence="8">
    <location>
        <begin position="1"/>
        <end position="68"/>
    </location>
</feature>
<keyword evidence="5" id="KW-0472">Membrane</keyword>
<dbReference type="AlphaFoldDB" id="A0ABD0R6A7"/>
<keyword evidence="4" id="KW-1133">Transmembrane helix</keyword>
<dbReference type="InterPro" id="IPR048525">
    <property type="entry name" value="DDR1-2_DS-like"/>
</dbReference>
<sequence>IFASVSCVFKLHLISEWEAEPVEFHTVLDDRNPSARYVTVPLKHRSAAALRCRFYFADTWMMFSEISF</sequence>
<feature type="non-terminal residue" evidence="9">
    <location>
        <position position="68"/>
    </location>
</feature>
<keyword evidence="6" id="KW-1015">Disulfide bond</keyword>